<dbReference type="EMBL" id="JACEIP010000054">
    <property type="protein sequence ID" value="MBA4544647.1"/>
    <property type="molecule type" value="Genomic_DNA"/>
</dbReference>
<evidence type="ECO:0000256" key="4">
    <source>
        <dbReference type="RuleBase" id="RU362032"/>
    </source>
</evidence>
<gene>
    <name evidence="6" type="ORF">H1164_17610</name>
</gene>
<evidence type="ECO:0000256" key="3">
    <source>
        <dbReference type="PIRSR" id="PIRSR618191-1"/>
    </source>
</evidence>
<proteinExistence type="inferred from homology"/>
<dbReference type="InterPro" id="IPR018191">
    <property type="entry name" value="4-OT"/>
</dbReference>
<protein>
    <recommendedName>
        <fullName evidence="4">Tautomerase</fullName>
        <ecNumber evidence="4">5.3.2.-</ecNumber>
    </recommendedName>
</protein>
<dbReference type="InterPro" id="IPR014347">
    <property type="entry name" value="Tautomerase/MIF_sf"/>
</dbReference>
<dbReference type="EC" id="5.3.2.-" evidence="4"/>
<dbReference type="PANTHER" id="PTHR35530:SF1">
    <property type="entry name" value="2-HYDROXYMUCONATE TAUTOMERASE"/>
    <property type="match status" value="1"/>
</dbReference>
<evidence type="ECO:0000313" key="6">
    <source>
        <dbReference type="EMBL" id="MBA4544647.1"/>
    </source>
</evidence>
<comment type="similarity">
    <text evidence="1 4">Belongs to the 4-oxalocrotonate tautomerase family.</text>
</comment>
<dbReference type="Pfam" id="PF01361">
    <property type="entry name" value="Tautomerase"/>
    <property type="match status" value="1"/>
</dbReference>
<dbReference type="PANTHER" id="PTHR35530">
    <property type="entry name" value="TAUTOMERASE-RELATED"/>
    <property type="match status" value="1"/>
</dbReference>
<organism evidence="6 7">
    <name type="scientific">Thermoactinomyces daqus</name>
    <dbReference type="NCBI Taxonomy" id="1329516"/>
    <lineage>
        <taxon>Bacteria</taxon>
        <taxon>Bacillati</taxon>
        <taxon>Bacillota</taxon>
        <taxon>Bacilli</taxon>
        <taxon>Bacillales</taxon>
        <taxon>Thermoactinomycetaceae</taxon>
        <taxon>Thermoactinomyces</taxon>
    </lineage>
</organism>
<feature type="active site" description="Proton acceptor; via imino nitrogen" evidence="3">
    <location>
        <position position="2"/>
    </location>
</feature>
<dbReference type="Proteomes" id="UP000530514">
    <property type="component" value="Unassembled WGS sequence"/>
</dbReference>
<dbReference type="GO" id="GO:0016853">
    <property type="term" value="F:isomerase activity"/>
    <property type="evidence" value="ECO:0007669"/>
    <property type="project" value="UniProtKB-UniRule"/>
</dbReference>
<accession>A0A7W2AIV5</accession>
<keyword evidence="2 4" id="KW-0413">Isomerase</keyword>
<dbReference type="RefSeq" id="WP_033101666.1">
    <property type="nucleotide sequence ID" value="NZ_JACEIP010000054.1"/>
</dbReference>
<evidence type="ECO:0000259" key="5">
    <source>
        <dbReference type="Pfam" id="PF01361"/>
    </source>
</evidence>
<dbReference type="NCBIfam" id="TIGR00013">
    <property type="entry name" value="taut"/>
    <property type="match status" value="1"/>
</dbReference>
<feature type="domain" description="4-oxalocrotonate tautomerase-like" evidence="5">
    <location>
        <begin position="2"/>
        <end position="61"/>
    </location>
</feature>
<evidence type="ECO:0000313" key="7">
    <source>
        <dbReference type="Proteomes" id="UP000530514"/>
    </source>
</evidence>
<sequence length="69" mass="7749">MPIVTIKITDEGVTTQQKNQLIKGATELLEKVLNKNPAHTFVLIEEISTDNWGVSGESVTVRRERQKKS</sequence>
<keyword evidence="7" id="KW-1185">Reference proteome</keyword>
<name>A0A7W2AIV5_9BACL</name>
<dbReference type="AlphaFoldDB" id="A0A7W2AIV5"/>
<dbReference type="InterPro" id="IPR004370">
    <property type="entry name" value="4-OT-like_dom"/>
</dbReference>
<evidence type="ECO:0000256" key="2">
    <source>
        <dbReference type="ARBA" id="ARBA00023235"/>
    </source>
</evidence>
<dbReference type="SUPFAM" id="SSF55331">
    <property type="entry name" value="Tautomerase/MIF"/>
    <property type="match status" value="1"/>
</dbReference>
<dbReference type="Gene3D" id="3.30.429.10">
    <property type="entry name" value="Macrophage Migration Inhibitory Factor"/>
    <property type="match status" value="1"/>
</dbReference>
<evidence type="ECO:0000256" key="1">
    <source>
        <dbReference type="ARBA" id="ARBA00006723"/>
    </source>
</evidence>
<dbReference type="OrthoDB" id="9799841at2"/>
<reference evidence="6 7" key="1">
    <citation type="submission" date="2020-07" db="EMBL/GenBank/DDBJ databases">
        <authorList>
            <person name="Feng H."/>
        </authorList>
    </citation>
    <scope>NUCLEOTIDE SEQUENCE [LARGE SCALE GENOMIC DNA]</scope>
    <source>
        <strain evidence="7">s-11</strain>
    </source>
</reference>
<comment type="caution">
    <text evidence="6">The sequence shown here is derived from an EMBL/GenBank/DDBJ whole genome shotgun (WGS) entry which is preliminary data.</text>
</comment>